<dbReference type="AlphaFoldDB" id="A0A7Y0EPN3"/>
<name>A0A7Y0EPN3_9BIFI</name>
<proteinExistence type="predicted"/>
<dbReference type="SUPFAM" id="SSF49785">
    <property type="entry name" value="Galactose-binding domain-like"/>
    <property type="match status" value="1"/>
</dbReference>
<keyword evidence="2" id="KW-1185">Reference proteome</keyword>
<dbReference type="RefSeq" id="WP_169172155.1">
    <property type="nucleotide sequence ID" value="NZ_JAAIII010000003.1"/>
</dbReference>
<organism evidence="1 2">
    <name type="scientific">Bifidobacterium oedipodis</name>
    <dbReference type="NCBI Taxonomy" id="2675322"/>
    <lineage>
        <taxon>Bacteria</taxon>
        <taxon>Bacillati</taxon>
        <taxon>Actinomycetota</taxon>
        <taxon>Actinomycetes</taxon>
        <taxon>Bifidobacteriales</taxon>
        <taxon>Bifidobacteriaceae</taxon>
        <taxon>Bifidobacterium</taxon>
    </lineage>
</organism>
<dbReference type="EMBL" id="JAAIII010000003">
    <property type="protein sequence ID" value="NMM94131.1"/>
    <property type="molecule type" value="Genomic_DNA"/>
</dbReference>
<dbReference type="Gene3D" id="2.60.120.260">
    <property type="entry name" value="Galactose-binding domain-like"/>
    <property type="match status" value="1"/>
</dbReference>
<evidence type="ECO:0000313" key="2">
    <source>
        <dbReference type="Proteomes" id="UP000532194"/>
    </source>
</evidence>
<evidence type="ECO:0000313" key="1">
    <source>
        <dbReference type="EMBL" id="NMM94131.1"/>
    </source>
</evidence>
<protein>
    <submittedName>
        <fullName evidence="1">Carbohydrate-binding protein</fullName>
    </submittedName>
</protein>
<dbReference type="InterPro" id="IPR008979">
    <property type="entry name" value="Galactose-bd-like_sf"/>
</dbReference>
<accession>A0A7Y0EPN3</accession>
<sequence length="263" mass="28945">MVLRITVENPAGAVKASTQAEDRAILVWDGFYTPGDRIRFTVPEAGKEWRIRVDDAVEEAQVLLTGTELVYEVPCGDAALPYNPNAFGSGRHLLTLRAATAGEMEAVRNLAANPIDQHDATDCFPHAHANAETRGEAVFFARNAIDGVTANTSHGVWPFATWGNDGRDDAEITVEFGRPVDLEEVALVTRADFPHDNWWVNGKLTFSNGHTMQLPMEKSDQPHRFAVAERGVEWVKLSDLVKADDPSPWAALVQIEAYGRVAR</sequence>
<comment type="caution">
    <text evidence="1">The sequence shown here is derived from an EMBL/GenBank/DDBJ whole genome shotgun (WGS) entry which is preliminary data.</text>
</comment>
<gene>
    <name evidence="1" type="ORF">G1C95_1318</name>
</gene>
<reference evidence="1 2" key="1">
    <citation type="submission" date="2020-02" db="EMBL/GenBank/DDBJ databases">
        <title>Characterization of phylogenetic diversity of novel bifidobacterial species isolated in Czech ZOOs.</title>
        <authorList>
            <person name="Lugli G.A."/>
            <person name="Vera N.B."/>
            <person name="Ventura M."/>
        </authorList>
    </citation>
    <scope>NUCLEOTIDE SEQUENCE [LARGE SCALE GENOMIC DNA]</scope>
    <source>
        <strain evidence="1 2">DSM 109957</strain>
    </source>
</reference>
<dbReference type="Proteomes" id="UP000532194">
    <property type="component" value="Unassembled WGS sequence"/>
</dbReference>